<dbReference type="SUPFAM" id="SSF55874">
    <property type="entry name" value="ATPase domain of HSP90 chaperone/DNA topoisomerase II/histidine kinase"/>
    <property type="match status" value="1"/>
</dbReference>
<dbReference type="KEGG" id="tmb:Thimo_0665"/>
<dbReference type="PATRIC" id="fig|765912.4.peg.650"/>
<keyword evidence="5" id="KW-0808">Transferase</keyword>
<evidence type="ECO:0000256" key="12">
    <source>
        <dbReference type="ARBA" id="ARBA00023136"/>
    </source>
</evidence>
<dbReference type="PANTHER" id="PTHR45339">
    <property type="entry name" value="HYBRID SIGNAL TRANSDUCTION HISTIDINE KINASE J"/>
    <property type="match status" value="1"/>
</dbReference>
<keyword evidence="10 14" id="KW-1133">Transmembrane helix</keyword>
<dbReference type="SMART" id="SM00387">
    <property type="entry name" value="HATPase_c"/>
    <property type="match status" value="1"/>
</dbReference>
<feature type="modified residue" description="4-aspartylphosphate" evidence="13">
    <location>
        <position position="625"/>
    </location>
</feature>
<feature type="transmembrane region" description="Helical" evidence="14">
    <location>
        <begin position="21"/>
        <end position="41"/>
    </location>
</feature>
<keyword evidence="18" id="KW-1185">Reference proteome</keyword>
<organism evidence="17 18">
    <name type="scientific">Thioflavicoccus mobilis 8321</name>
    <dbReference type="NCBI Taxonomy" id="765912"/>
    <lineage>
        <taxon>Bacteria</taxon>
        <taxon>Pseudomonadati</taxon>
        <taxon>Pseudomonadota</taxon>
        <taxon>Gammaproteobacteria</taxon>
        <taxon>Chromatiales</taxon>
        <taxon>Chromatiaceae</taxon>
        <taxon>Thioflavicoccus</taxon>
    </lineage>
</organism>
<dbReference type="InterPro" id="IPR001789">
    <property type="entry name" value="Sig_transdc_resp-reg_receiver"/>
</dbReference>
<evidence type="ECO:0000256" key="3">
    <source>
        <dbReference type="ARBA" id="ARBA00012438"/>
    </source>
</evidence>
<dbReference type="InterPro" id="IPR003661">
    <property type="entry name" value="HisK_dim/P_dom"/>
</dbReference>
<keyword evidence="11" id="KW-0902">Two-component regulatory system</keyword>
<keyword evidence="6 14" id="KW-0812">Transmembrane</keyword>
<keyword evidence="8 17" id="KW-0418">Kinase</keyword>
<dbReference type="eggNOG" id="COG0745">
    <property type="taxonomic scope" value="Bacteria"/>
</dbReference>
<dbReference type="Gene3D" id="3.30.565.10">
    <property type="entry name" value="Histidine kinase-like ATPase, C-terminal domain"/>
    <property type="match status" value="1"/>
</dbReference>
<evidence type="ECO:0000256" key="8">
    <source>
        <dbReference type="ARBA" id="ARBA00022777"/>
    </source>
</evidence>
<keyword evidence="4 13" id="KW-0597">Phosphoprotein</keyword>
<comment type="subcellular location">
    <subcellularLocation>
        <location evidence="2">Membrane</location>
    </subcellularLocation>
</comment>
<evidence type="ECO:0000256" key="10">
    <source>
        <dbReference type="ARBA" id="ARBA00022989"/>
    </source>
</evidence>
<protein>
    <recommendedName>
        <fullName evidence="3">histidine kinase</fullName>
        <ecNumber evidence="3">2.7.13.3</ecNumber>
    </recommendedName>
</protein>
<dbReference type="SUPFAM" id="SSF47384">
    <property type="entry name" value="Homodimeric domain of signal transducing histidine kinase"/>
    <property type="match status" value="1"/>
</dbReference>
<dbReference type="STRING" id="765912.Thimo_0665"/>
<dbReference type="FunFam" id="1.10.287.130:FF:000004">
    <property type="entry name" value="Ethylene receptor 1"/>
    <property type="match status" value="1"/>
</dbReference>
<dbReference type="EC" id="2.7.13.3" evidence="3"/>
<evidence type="ECO:0000256" key="6">
    <source>
        <dbReference type="ARBA" id="ARBA00022692"/>
    </source>
</evidence>
<keyword evidence="9" id="KW-0067">ATP-binding</keyword>
<dbReference type="EMBL" id="CP003051">
    <property type="protein sequence ID" value="AGA89505.1"/>
    <property type="molecule type" value="Genomic_DNA"/>
</dbReference>
<dbReference type="HOGENOM" id="CLU_000445_104_15_6"/>
<dbReference type="PANTHER" id="PTHR45339:SF1">
    <property type="entry name" value="HYBRID SIGNAL TRANSDUCTION HISTIDINE KINASE J"/>
    <property type="match status" value="1"/>
</dbReference>
<keyword evidence="7" id="KW-0547">Nucleotide-binding</keyword>
<evidence type="ECO:0000256" key="7">
    <source>
        <dbReference type="ARBA" id="ARBA00022741"/>
    </source>
</evidence>
<dbReference type="GO" id="GO:0005524">
    <property type="term" value="F:ATP binding"/>
    <property type="evidence" value="ECO:0007669"/>
    <property type="project" value="UniProtKB-KW"/>
</dbReference>
<gene>
    <name evidence="17" type="ORF">Thimo_0665</name>
</gene>
<evidence type="ECO:0000256" key="14">
    <source>
        <dbReference type="SAM" id="Phobius"/>
    </source>
</evidence>
<dbReference type="GO" id="GO:0000155">
    <property type="term" value="F:phosphorelay sensor kinase activity"/>
    <property type="evidence" value="ECO:0007669"/>
    <property type="project" value="InterPro"/>
</dbReference>
<dbReference type="eggNOG" id="COG2204">
    <property type="taxonomic scope" value="Bacteria"/>
</dbReference>
<dbReference type="SMART" id="SM00388">
    <property type="entry name" value="HisKA"/>
    <property type="match status" value="1"/>
</dbReference>
<evidence type="ECO:0000256" key="4">
    <source>
        <dbReference type="ARBA" id="ARBA00022553"/>
    </source>
</evidence>
<dbReference type="Gene3D" id="1.10.287.130">
    <property type="match status" value="1"/>
</dbReference>
<dbReference type="InterPro" id="IPR003594">
    <property type="entry name" value="HATPase_dom"/>
</dbReference>
<name>L0GVX4_9GAMM</name>
<dbReference type="PROSITE" id="PS50109">
    <property type="entry name" value="HIS_KIN"/>
    <property type="match status" value="1"/>
</dbReference>
<feature type="transmembrane region" description="Helical" evidence="14">
    <location>
        <begin position="47"/>
        <end position="67"/>
    </location>
</feature>
<feature type="transmembrane region" description="Helical" evidence="14">
    <location>
        <begin position="102"/>
        <end position="118"/>
    </location>
</feature>
<dbReference type="FunFam" id="3.30.565.10:FF:000010">
    <property type="entry name" value="Sensor histidine kinase RcsC"/>
    <property type="match status" value="1"/>
</dbReference>
<feature type="transmembrane region" description="Helical" evidence="14">
    <location>
        <begin position="123"/>
        <end position="145"/>
    </location>
</feature>
<dbReference type="GO" id="GO:0016020">
    <property type="term" value="C:membrane"/>
    <property type="evidence" value="ECO:0007669"/>
    <property type="project" value="UniProtKB-SubCell"/>
</dbReference>
<feature type="domain" description="Response regulatory" evidence="16">
    <location>
        <begin position="576"/>
        <end position="692"/>
    </location>
</feature>
<dbReference type="SMART" id="SM00448">
    <property type="entry name" value="REC"/>
    <property type="match status" value="2"/>
</dbReference>
<evidence type="ECO:0000259" key="15">
    <source>
        <dbReference type="PROSITE" id="PS50109"/>
    </source>
</evidence>
<dbReference type="PRINTS" id="PR00344">
    <property type="entry name" value="BCTRLSENSOR"/>
</dbReference>
<evidence type="ECO:0000256" key="9">
    <source>
        <dbReference type="ARBA" id="ARBA00022840"/>
    </source>
</evidence>
<dbReference type="SUPFAM" id="SSF52172">
    <property type="entry name" value="CheY-like"/>
    <property type="match status" value="2"/>
</dbReference>
<dbReference type="InterPro" id="IPR036097">
    <property type="entry name" value="HisK_dim/P_sf"/>
</dbReference>
<dbReference type="Pfam" id="PF00072">
    <property type="entry name" value="Response_reg"/>
    <property type="match status" value="1"/>
</dbReference>
<evidence type="ECO:0000256" key="1">
    <source>
        <dbReference type="ARBA" id="ARBA00000085"/>
    </source>
</evidence>
<evidence type="ECO:0000313" key="18">
    <source>
        <dbReference type="Proteomes" id="UP000010816"/>
    </source>
</evidence>
<dbReference type="InterPro" id="IPR005467">
    <property type="entry name" value="His_kinase_dom"/>
</dbReference>
<dbReference type="OrthoDB" id="5563233at2"/>
<dbReference type="InterPro" id="IPR036890">
    <property type="entry name" value="HATPase_C_sf"/>
</dbReference>
<dbReference type="eggNOG" id="COG2205">
    <property type="taxonomic scope" value="Bacteria"/>
</dbReference>
<evidence type="ECO:0000256" key="11">
    <source>
        <dbReference type="ARBA" id="ARBA00023012"/>
    </source>
</evidence>
<evidence type="ECO:0000256" key="13">
    <source>
        <dbReference type="PROSITE-ProRule" id="PRU00169"/>
    </source>
</evidence>
<dbReference type="InterPro" id="IPR011006">
    <property type="entry name" value="CheY-like_superfamily"/>
</dbReference>
<evidence type="ECO:0000313" key="17">
    <source>
        <dbReference type="EMBL" id="AGA89505.1"/>
    </source>
</evidence>
<dbReference type="CDD" id="cd00082">
    <property type="entry name" value="HisKA"/>
    <property type="match status" value="1"/>
</dbReference>
<dbReference type="Pfam" id="PF02518">
    <property type="entry name" value="HATPase_c"/>
    <property type="match status" value="1"/>
</dbReference>
<proteinExistence type="predicted"/>
<comment type="caution">
    <text evidence="13">Lacks conserved residue(s) required for the propagation of feature annotation.</text>
</comment>
<dbReference type="InterPro" id="IPR004358">
    <property type="entry name" value="Sig_transdc_His_kin-like_C"/>
</dbReference>
<dbReference type="Gene3D" id="3.40.50.2300">
    <property type="match status" value="2"/>
</dbReference>
<evidence type="ECO:0000256" key="5">
    <source>
        <dbReference type="ARBA" id="ARBA00022679"/>
    </source>
</evidence>
<keyword evidence="12 14" id="KW-0472">Membrane</keyword>
<dbReference type="CDD" id="cd17546">
    <property type="entry name" value="REC_hyHK_CKI1_RcsC-like"/>
    <property type="match status" value="1"/>
</dbReference>
<evidence type="ECO:0000259" key="16">
    <source>
        <dbReference type="PROSITE" id="PS50110"/>
    </source>
</evidence>
<dbReference type="Pfam" id="PF00512">
    <property type="entry name" value="HisKA"/>
    <property type="match status" value="1"/>
</dbReference>
<dbReference type="CDD" id="cd16922">
    <property type="entry name" value="HATPase_EvgS-ArcB-TorS-like"/>
    <property type="match status" value="1"/>
</dbReference>
<dbReference type="Proteomes" id="UP000010816">
    <property type="component" value="Chromosome"/>
</dbReference>
<sequence>MPWTFGLPPELVAMADFQSAVVRLVIWAFGLVYIGLGAYTGHYAVNLPYFLSLFALFLGINITILVSTIQVADSTPRRYLGLLVDILATSLVIQLTREAVSPFYLFYIWIFISAGTRYGRSQLIFATVVSVLAYNAVLLSLNHWSEHPFEATFFMLLLVALPIYQYSLLRRLQRARAEAERANQAKSDFLATMTHELRTPLTGVIGMTDLLETTELNSEQREYVIAISRSAELLGSLIGDILDLSKIDARRLQLEETPFDLRATVKEVCNLMEPQALGKGLELVLRVAPGLPARVIGDPLRTRQILLNLVGNAVKFTEQGEVELSVTPRPAEGPLDRPHLLFEVRDTGIGIPADKIATIFESFRQVDESTTRRFGGSGLGTTIARDLTQLMGGAIGVDSTEGQGSRFWVRLPLPPSEAPPVATHSRRLNGLHALIFERNTTYRRLIREELTALGMRCDEAEDVAQLSRLIAQPADVLVVADSPQPVDMNAMLHLFRRTFEETLPCLCLTYAGRHTAQVEQLCTAHLDKPFLIEELIAALADLLEPSAATSAQNATATTKVSPRPAPVTRPDAEPIRILVAEDNAIAAKVIQTFLDRLGFSVVLVEDGEEALDAARASDFDIAFIDLRMPKLDGIAFTRAYRADERDGHLPIVALTANAAEDTKTACLEAGMDDFLSKPVKAEALRQVVARFVPVIPT</sequence>
<feature type="domain" description="Histidine kinase" evidence="15">
    <location>
        <begin position="192"/>
        <end position="415"/>
    </location>
</feature>
<evidence type="ECO:0000256" key="2">
    <source>
        <dbReference type="ARBA" id="ARBA00004370"/>
    </source>
</evidence>
<dbReference type="PROSITE" id="PS50110">
    <property type="entry name" value="RESPONSE_REGULATORY"/>
    <property type="match status" value="2"/>
</dbReference>
<dbReference type="AlphaFoldDB" id="L0GVX4"/>
<reference evidence="17 18" key="1">
    <citation type="submission" date="2011-09" db="EMBL/GenBank/DDBJ databases">
        <title>Complete sequence of chromosome of Thioflavicoccus mobilis 8321.</title>
        <authorList>
            <consortium name="US DOE Joint Genome Institute"/>
            <person name="Lucas S."/>
            <person name="Han J."/>
            <person name="Lapidus A."/>
            <person name="Cheng J.-F."/>
            <person name="Goodwin L."/>
            <person name="Pitluck S."/>
            <person name="Peters L."/>
            <person name="Ovchinnikova G."/>
            <person name="Lu M."/>
            <person name="Detter J.C."/>
            <person name="Han C."/>
            <person name="Tapia R."/>
            <person name="Land M."/>
            <person name="Hauser L."/>
            <person name="Kyrpides N."/>
            <person name="Ivanova N."/>
            <person name="Pagani I."/>
            <person name="Vogl K."/>
            <person name="Liu Z."/>
            <person name="Imhoff J."/>
            <person name="Thiel V."/>
            <person name="Frigaard N.-U."/>
            <person name="Bryant D."/>
            <person name="Woyke T."/>
        </authorList>
    </citation>
    <scope>NUCLEOTIDE SEQUENCE [LARGE SCALE GENOMIC DNA]</scope>
    <source>
        <strain evidence="17 18">8321</strain>
    </source>
</reference>
<accession>L0GVX4</accession>
<dbReference type="RefSeq" id="WP_015279652.1">
    <property type="nucleotide sequence ID" value="NC_019940.1"/>
</dbReference>
<feature type="domain" description="Response regulatory" evidence="16">
    <location>
        <begin position="432"/>
        <end position="543"/>
    </location>
</feature>
<comment type="catalytic activity">
    <reaction evidence="1">
        <text>ATP + protein L-histidine = ADP + protein N-phospho-L-histidine.</text>
        <dbReference type="EC" id="2.7.13.3"/>
    </reaction>
</comment>